<proteinExistence type="predicted"/>
<dbReference type="EMBL" id="JAGYWB010000006">
    <property type="protein sequence ID" value="KAI0519457.1"/>
    <property type="molecule type" value="Genomic_DNA"/>
</dbReference>
<gene>
    <name evidence="3" type="ORF">KFK09_006905</name>
</gene>
<accession>A0A8T3BUS9</accession>
<dbReference type="GO" id="GO:0005737">
    <property type="term" value="C:cytoplasm"/>
    <property type="evidence" value="ECO:0007669"/>
    <property type="project" value="TreeGrafter"/>
</dbReference>
<dbReference type="OrthoDB" id="1878503at2759"/>
<dbReference type="PANTHER" id="PTHR11538:SF64">
    <property type="entry name" value="25S RRNA (URIDINE-N(3))-METHYLTRANSFERASE BMT5-LIKE DOMAIN-CONTAINING PROTEIN"/>
    <property type="match status" value="1"/>
</dbReference>
<name>A0A8T3BUS9_DENNO</name>
<feature type="domain" description="25S rRNA (uridine-N(3))-methyltransferase BMT5-like" evidence="1">
    <location>
        <begin position="31"/>
        <end position="198"/>
    </location>
</feature>
<dbReference type="InterPro" id="IPR025452">
    <property type="entry name" value="DUF4218"/>
</dbReference>
<dbReference type="InterPro" id="IPR019446">
    <property type="entry name" value="BMT5-like"/>
</dbReference>
<dbReference type="GO" id="GO:0070042">
    <property type="term" value="F:rRNA (uridine-N3-)-methyltransferase activity"/>
    <property type="evidence" value="ECO:0007669"/>
    <property type="project" value="InterPro"/>
</dbReference>
<dbReference type="Proteomes" id="UP000829196">
    <property type="component" value="Unassembled WGS sequence"/>
</dbReference>
<evidence type="ECO:0000259" key="2">
    <source>
        <dbReference type="Pfam" id="PF13960"/>
    </source>
</evidence>
<dbReference type="PANTHER" id="PTHR11538">
    <property type="entry name" value="PHENYLALANYL-TRNA SYNTHETASE"/>
    <property type="match status" value="1"/>
</dbReference>
<dbReference type="GO" id="GO:0070475">
    <property type="term" value="P:rRNA base methylation"/>
    <property type="evidence" value="ECO:0007669"/>
    <property type="project" value="InterPro"/>
</dbReference>
<sequence length="864" mass="98978">MGEAAAAVSSESGEGKREIWIKHYSSSHKILLVGEGDFSFSACLAKAFGSANNMIATSYDNLDKLLEKHLTARSHLDDLKVLGCTLLHGINVKDMHEDTFLKAQRFDRIIFNFPHAGHYSGLREIYEVVILMHQKLLCDFFSSARCLLNENGEIHVSHRNDYPYYKWDITSLAKERGLFLKDMVEFQKEDYSSYENKRGGDIMSNETFTLGNMSFTFKFSLRYLILSKLKVFGFGGSAKGVVAGPMVTVLCKRDVFSIKGIPLGLFFSSFFEMASTSGIYLCSLFANITEGAPLEGSFWPLSLMIFPLTHFSPANSFQVEMVASGSWAKRFDGRADKLLEKYWTATIHLDELKSLGCTLLHGINVENMHENDFLKVMSARCLLSENGEIHVSHRDDHPYNNWEICGSAKERGLIQKEMVEFQKKDYTALSSPPPVSLDRAHCLAADDRSLTADELSPTADPTPAAYRAIKHKNLAFLKPDDVKLDLYRRGFVPNYWIWTSHGEYEPHRDAHAGSSTAYEIFDEEQMSRSYEDLIFDISLNFRVMVLNITGLRKVLLPSIVCMLPEYISNPLIELSIFFKDLCSSKLSEYALRRYEDNIPIILYKLEKIFPPDFFDSMDHLLVHLPYEARVGGPAQYRWMYPFERYLNKLKKYVKNKACPEGSICEAYLSQETTHFCSYYFEPHVSSTRIKIGRNMDFDVEEQSHAALSVFRRPGKPSGKCVERFLNDLEINIVNLYVLLNCEEVEPILEYFVSNLPLTDSLDIELAVAKEFPTWFRSYVQNPDNKCFDKGLQALAWGPMRKMASGDDPPRKSFVSKFRRKKFLLVERHSLMKVRDLQLYLLLYLHHHHHLGASSSPRVSRVRDI</sequence>
<organism evidence="3 4">
    <name type="scientific">Dendrobium nobile</name>
    <name type="common">Orchid</name>
    <dbReference type="NCBI Taxonomy" id="94219"/>
    <lineage>
        <taxon>Eukaryota</taxon>
        <taxon>Viridiplantae</taxon>
        <taxon>Streptophyta</taxon>
        <taxon>Embryophyta</taxon>
        <taxon>Tracheophyta</taxon>
        <taxon>Spermatophyta</taxon>
        <taxon>Magnoliopsida</taxon>
        <taxon>Liliopsida</taxon>
        <taxon>Asparagales</taxon>
        <taxon>Orchidaceae</taxon>
        <taxon>Epidendroideae</taxon>
        <taxon>Malaxideae</taxon>
        <taxon>Dendrobiinae</taxon>
        <taxon>Dendrobium</taxon>
    </lineage>
</organism>
<dbReference type="Pfam" id="PF10354">
    <property type="entry name" value="BMT5-like"/>
    <property type="match status" value="2"/>
</dbReference>
<evidence type="ECO:0008006" key="5">
    <source>
        <dbReference type="Google" id="ProtNLM"/>
    </source>
</evidence>
<dbReference type="Pfam" id="PF13960">
    <property type="entry name" value="DUF4218"/>
    <property type="match status" value="1"/>
</dbReference>
<feature type="domain" description="DUF4218" evidence="2">
    <location>
        <begin position="581"/>
        <end position="694"/>
    </location>
</feature>
<evidence type="ECO:0000313" key="4">
    <source>
        <dbReference type="Proteomes" id="UP000829196"/>
    </source>
</evidence>
<keyword evidence="4" id="KW-1185">Reference proteome</keyword>
<reference evidence="3" key="1">
    <citation type="journal article" date="2022" name="Front. Genet.">
        <title>Chromosome-Scale Assembly of the Dendrobium nobile Genome Provides Insights Into the Molecular Mechanism of the Biosynthesis of the Medicinal Active Ingredient of Dendrobium.</title>
        <authorList>
            <person name="Xu Q."/>
            <person name="Niu S.-C."/>
            <person name="Li K.-L."/>
            <person name="Zheng P.-J."/>
            <person name="Zhang X.-J."/>
            <person name="Jia Y."/>
            <person name="Liu Y."/>
            <person name="Niu Y.-X."/>
            <person name="Yu L.-H."/>
            <person name="Chen D.-F."/>
            <person name="Zhang G.-Q."/>
        </authorList>
    </citation>
    <scope>NUCLEOTIDE SEQUENCE</scope>
    <source>
        <tissue evidence="3">Leaf</tissue>
    </source>
</reference>
<dbReference type="AlphaFoldDB" id="A0A8T3BUS9"/>
<protein>
    <recommendedName>
        <fullName evidence="5">25S rRNA (uridine-N(3))-methyltransferase BMT5-like domain-containing protein</fullName>
    </recommendedName>
</protein>
<comment type="caution">
    <text evidence="3">The sequence shown here is derived from an EMBL/GenBank/DDBJ whole genome shotgun (WGS) entry which is preliminary data.</text>
</comment>
<evidence type="ECO:0000313" key="3">
    <source>
        <dbReference type="EMBL" id="KAI0519457.1"/>
    </source>
</evidence>
<evidence type="ECO:0000259" key="1">
    <source>
        <dbReference type="Pfam" id="PF10354"/>
    </source>
</evidence>
<feature type="domain" description="25S rRNA (uridine-N(3))-methyltransferase BMT5-like" evidence="1">
    <location>
        <begin position="378"/>
        <end position="427"/>
    </location>
</feature>